<evidence type="ECO:0000256" key="1">
    <source>
        <dbReference type="SAM" id="MobiDB-lite"/>
    </source>
</evidence>
<dbReference type="AlphaFoldDB" id="A0AAD1XE85"/>
<proteinExistence type="predicted"/>
<dbReference type="Proteomes" id="UP001295684">
    <property type="component" value="Unassembled WGS sequence"/>
</dbReference>
<organism evidence="2 3">
    <name type="scientific">Euplotes crassus</name>
    <dbReference type="NCBI Taxonomy" id="5936"/>
    <lineage>
        <taxon>Eukaryota</taxon>
        <taxon>Sar</taxon>
        <taxon>Alveolata</taxon>
        <taxon>Ciliophora</taxon>
        <taxon>Intramacronucleata</taxon>
        <taxon>Spirotrichea</taxon>
        <taxon>Hypotrichia</taxon>
        <taxon>Euplotida</taxon>
        <taxon>Euplotidae</taxon>
        <taxon>Moneuplotes</taxon>
    </lineage>
</organism>
<evidence type="ECO:0000313" key="2">
    <source>
        <dbReference type="EMBL" id="CAI2368623.1"/>
    </source>
</evidence>
<protein>
    <submittedName>
        <fullName evidence="2">Uncharacterized protein</fullName>
    </submittedName>
</protein>
<name>A0AAD1XE85_EUPCR</name>
<feature type="compositionally biased region" description="Polar residues" evidence="1">
    <location>
        <begin position="223"/>
        <end position="235"/>
    </location>
</feature>
<feature type="compositionally biased region" description="Basic residues" evidence="1">
    <location>
        <begin position="175"/>
        <end position="189"/>
    </location>
</feature>
<reference evidence="2" key="1">
    <citation type="submission" date="2023-07" db="EMBL/GenBank/DDBJ databases">
        <authorList>
            <consortium name="AG Swart"/>
            <person name="Singh M."/>
            <person name="Singh A."/>
            <person name="Seah K."/>
            <person name="Emmerich C."/>
        </authorList>
    </citation>
    <scope>NUCLEOTIDE SEQUENCE</scope>
    <source>
        <strain evidence="2">DP1</strain>
    </source>
</reference>
<dbReference type="EMBL" id="CAMPGE010009760">
    <property type="protein sequence ID" value="CAI2368623.1"/>
    <property type="molecule type" value="Genomic_DNA"/>
</dbReference>
<keyword evidence="3" id="KW-1185">Reference proteome</keyword>
<evidence type="ECO:0000313" key="3">
    <source>
        <dbReference type="Proteomes" id="UP001295684"/>
    </source>
</evidence>
<feature type="region of interest" description="Disordered" evidence="1">
    <location>
        <begin position="310"/>
        <end position="341"/>
    </location>
</feature>
<sequence>MELSEICPNLANYNSASTQVPYADSISDFKVNKVFKTKIEDNEIVFEKCNLQKDIASSFKTEQNYPTKIRNDDNIDIFDENEAQECPIQKLKNSETAIHHQKSKSISTTCTQKASFSVSTRPSIQLNSSFIPTSSENLSKPQNTTHNYCNQTTSFTVSPCSKALPKTPLHNSQPKLRRDRATRSKNRSLKRQEAASVQKLPRISQKSCRKTLCTQKHKKSQEQRNPTLRNPSGENFRTELKKLSKSWLKEKVSIKPKHYNAHKSLLGPSTTKKNMKHLSKLSNAHKDIKKATQKADFLSRNRKLMSVVKAHRDAQHAKSQSKPLRGMRQEMRKSPSHSPDIRTSLKMKNLLHKFRSTKI</sequence>
<accession>A0AAD1XE85</accession>
<feature type="region of interest" description="Disordered" evidence="1">
    <location>
        <begin position="160"/>
        <end position="237"/>
    </location>
</feature>
<gene>
    <name evidence="2" type="ORF">ECRASSUSDP1_LOCUS9919</name>
</gene>
<comment type="caution">
    <text evidence="2">The sequence shown here is derived from an EMBL/GenBank/DDBJ whole genome shotgun (WGS) entry which is preliminary data.</text>
</comment>